<gene>
    <name evidence="4" type="ORF">F5X68DRAFT_272469</name>
</gene>
<keyword evidence="3" id="KW-0732">Signal</keyword>
<feature type="region of interest" description="Disordered" evidence="1">
    <location>
        <begin position="249"/>
        <end position="300"/>
    </location>
</feature>
<keyword evidence="5" id="KW-1185">Reference proteome</keyword>
<keyword evidence="2" id="KW-0812">Transmembrane</keyword>
<sequence length="437" mass="44994">MRPSLGSTALLLLAAIGASAEQQRFPTAIRKMPLDSSKKLLREHLAFQDDAFPTNYEPHPFLSPREAILAARLQLTVEEDVLLATNSSSTSRPYRPAFNAHKDDAPEDGWLLFKRTREALHMLQGRQGCPGGMMSCDSVGAPNKCCSTNEVCVQVDDPNVGNVACCPDGADCDAPVGGCPDGSPECPAELGGGCCIPGFVCQGVGCVPSPAPTPVTTSQQLSTVTTTSTTTAEGGEPSTVVVTVIITASPPEPEPSTITTTQTVTPSTSSSAGIVPPMRPTSDQSVAPTTTEEEPEATGLPEDYCPTGFYQCLARQGGGCCRTGRDCSTFDCPSTASTTIVTDGATVVVPLTDAPEAQATETCADGWFMCGTDAGPVAGCCPSGYECGVASCTTVQASQTEAIQKMLPDSGARSGASPSLGVAVLVFGGVVSFFILG</sequence>
<evidence type="ECO:0000256" key="1">
    <source>
        <dbReference type="SAM" id="MobiDB-lite"/>
    </source>
</evidence>
<dbReference type="EMBL" id="JAGSXJ010000001">
    <property type="protein sequence ID" value="KAH6697583.1"/>
    <property type="molecule type" value="Genomic_DNA"/>
</dbReference>
<evidence type="ECO:0000256" key="3">
    <source>
        <dbReference type="SAM" id="SignalP"/>
    </source>
</evidence>
<dbReference type="Proteomes" id="UP000770015">
    <property type="component" value="Unassembled WGS sequence"/>
</dbReference>
<organism evidence="4 5">
    <name type="scientific">Plectosphaerella plurivora</name>
    <dbReference type="NCBI Taxonomy" id="936078"/>
    <lineage>
        <taxon>Eukaryota</taxon>
        <taxon>Fungi</taxon>
        <taxon>Dikarya</taxon>
        <taxon>Ascomycota</taxon>
        <taxon>Pezizomycotina</taxon>
        <taxon>Sordariomycetes</taxon>
        <taxon>Hypocreomycetidae</taxon>
        <taxon>Glomerellales</taxon>
        <taxon>Plectosphaerellaceae</taxon>
        <taxon>Plectosphaerella</taxon>
    </lineage>
</organism>
<feature type="chain" id="PRO_5040255103" description="Gpi anchored protein" evidence="3">
    <location>
        <begin position="21"/>
        <end position="437"/>
    </location>
</feature>
<name>A0A9P8VPA4_9PEZI</name>
<dbReference type="AlphaFoldDB" id="A0A9P8VPA4"/>
<proteinExistence type="predicted"/>
<dbReference type="OrthoDB" id="2426396at2759"/>
<feature type="transmembrane region" description="Helical" evidence="2">
    <location>
        <begin position="416"/>
        <end position="436"/>
    </location>
</feature>
<evidence type="ECO:0008006" key="6">
    <source>
        <dbReference type="Google" id="ProtNLM"/>
    </source>
</evidence>
<dbReference type="PANTHER" id="PTHR39599:SF2">
    <property type="entry name" value="ANCHORED PROTEIN, PUTATIVE (AFU_ORTHOLOGUE AFUA_1G09650)-RELATED"/>
    <property type="match status" value="1"/>
</dbReference>
<evidence type="ECO:0000313" key="5">
    <source>
        <dbReference type="Proteomes" id="UP000770015"/>
    </source>
</evidence>
<dbReference type="PANTHER" id="PTHR39599">
    <property type="entry name" value="GPI-ANCHORED PROTEIN (EUROFUNG)-RELATED-RELATED"/>
    <property type="match status" value="1"/>
</dbReference>
<reference evidence="4" key="1">
    <citation type="journal article" date="2021" name="Nat. Commun.">
        <title>Genetic determinants of endophytism in the Arabidopsis root mycobiome.</title>
        <authorList>
            <person name="Mesny F."/>
            <person name="Miyauchi S."/>
            <person name="Thiergart T."/>
            <person name="Pickel B."/>
            <person name="Atanasova L."/>
            <person name="Karlsson M."/>
            <person name="Huettel B."/>
            <person name="Barry K.W."/>
            <person name="Haridas S."/>
            <person name="Chen C."/>
            <person name="Bauer D."/>
            <person name="Andreopoulos W."/>
            <person name="Pangilinan J."/>
            <person name="LaButti K."/>
            <person name="Riley R."/>
            <person name="Lipzen A."/>
            <person name="Clum A."/>
            <person name="Drula E."/>
            <person name="Henrissat B."/>
            <person name="Kohler A."/>
            <person name="Grigoriev I.V."/>
            <person name="Martin F.M."/>
            <person name="Hacquard S."/>
        </authorList>
    </citation>
    <scope>NUCLEOTIDE SEQUENCE</scope>
    <source>
        <strain evidence="4">MPI-SDFR-AT-0117</strain>
    </source>
</reference>
<feature type="compositionally biased region" description="Low complexity" evidence="1">
    <location>
        <begin position="249"/>
        <end position="272"/>
    </location>
</feature>
<feature type="signal peptide" evidence="3">
    <location>
        <begin position="1"/>
        <end position="20"/>
    </location>
</feature>
<protein>
    <recommendedName>
        <fullName evidence="6">Gpi anchored protein</fullName>
    </recommendedName>
</protein>
<comment type="caution">
    <text evidence="4">The sequence shown here is derived from an EMBL/GenBank/DDBJ whole genome shotgun (WGS) entry which is preliminary data.</text>
</comment>
<keyword evidence="2" id="KW-1133">Transmembrane helix</keyword>
<evidence type="ECO:0000256" key="2">
    <source>
        <dbReference type="SAM" id="Phobius"/>
    </source>
</evidence>
<keyword evidence="2" id="KW-0472">Membrane</keyword>
<evidence type="ECO:0000313" key="4">
    <source>
        <dbReference type="EMBL" id="KAH6697583.1"/>
    </source>
</evidence>
<accession>A0A9P8VPA4</accession>